<dbReference type="EMBL" id="MU853224">
    <property type="protein sequence ID" value="KAK4127591.1"/>
    <property type="molecule type" value="Genomic_DNA"/>
</dbReference>
<gene>
    <name evidence="8" type="ORF">N657DRAFT_661668</name>
</gene>
<name>A0AAN6U9Q8_9PEZI</name>
<dbReference type="SUPFAM" id="SSF52833">
    <property type="entry name" value="Thioredoxin-like"/>
    <property type="match status" value="1"/>
</dbReference>
<keyword evidence="9" id="KW-1185">Reference proteome</keyword>
<dbReference type="GO" id="GO:0046872">
    <property type="term" value="F:metal ion binding"/>
    <property type="evidence" value="ECO:0007669"/>
    <property type="project" value="UniProtKB-KW"/>
</dbReference>
<dbReference type="Proteomes" id="UP001302602">
    <property type="component" value="Unassembled WGS sequence"/>
</dbReference>
<evidence type="ECO:0000313" key="8">
    <source>
        <dbReference type="EMBL" id="KAK4127591.1"/>
    </source>
</evidence>
<evidence type="ECO:0000256" key="5">
    <source>
        <dbReference type="ARBA" id="ARBA00023284"/>
    </source>
</evidence>
<dbReference type="GO" id="GO:0051537">
    <property type="term" value="F:2 iron, 2 sulfur cluster binding"/>
    <property type="evidence" value="ECO:0007669"/>
    <property type="project" value="UniProtKB-KW"/>
</dbReference>
<dbReference type="InterPro" id="IPR002109">
    <property type="entry name" value="Glutaredoxin"/>
</dbReference>
<dbReference type="GO" id="GO:0015036">
    <property type="term" value="F:disulfide oxidoreductase activity"/>
    <property type="evidence" value="ECO:0007669"/>
    <property type="project" value="UniProtKB-ARBA"/>
</dbReference>
<comment type="caution">
    <text evidence="8">The sequence shown here is derived from an EMBL/GenBank/DDBJ whole genome shotgun (WGS) entry which is preliminary data.</text>
</comment>
<proteinExistence type="predicted"/>
<keyword evidence="1" id="KW-0001">2Fe-2S</keyword>
<sequence>MLSRTVFSRAVRQTAFSAIRPAATPVAPSPFLLSLAAQRRLISDAVRQAIDKAVASAPVVLFMKGTPETPQCGFSRASIQVLGLQGVNPEKFAAYNVLEDQELRHGIKEYSDWPTIPQLYVDKEFVGGCDIIISMHQNGELAKLLEEKGVLVKEGEQAEGETKE</sequence>
<keyword evidence="4" id="KW-0411">Iron-sulfur</keyword>
<feature type="domain" description="Glutaredoxin" evidence="7">
    <location>
        <begin position="59"/>
        <end position="126"/>
    </location>
</feature>
<evidence type="ECO:0000256" key="4">
    <source>
        <dbReference type="ARBA" id="ARBA00023014"/>
    </source>
</evidence>
<dbReference type="Gene3D" id="3.40.30.10">
    <property type="entry name" value="Glutaredoxin"/>
    <property type="match status" value="1"/>
</dbReference>
<dbReference type="RefSeq" id="XP_062651362.1">
    <property type="nucleotide sequence ID" value="XM_062795107.1"/>
</dbReference>
<dbReference type="FunFam" id="3.40.30.10:FF:000005">
    <property type="entry name" value="Glutaredoxin 5"/>
    <property type="match status" value="1"/>
</dbReference>
<keyword evidence="3" id="KW-0408">Iron</keyword>
<keyword evidence="2" id="KW-0479">Metal-binding</keyword>
<dbReference type="InterPro" id="IPR036249">
    <property type="entry name" value="Thioredoxin-like_sf"/>
</dbReference>
<evidence type="ECO:0000259" key="7">
    <source>
        <dbReference type="Pfam" id="PF00462"/>
    </source>
</evidence>
<protein>
    <recommendedName>
        <fullName evidence="6">Monothiol glutaredoxin-5, mitochondrial</fullName>
    </recommendedName>
</protein>
<dbReference type="Pfam" id="PF00462">
    <property type="entry name" value="Glutaredoxin"/>
    <property type="match status" value="1"/>
</dbReference>
<organism evidence="8 9">
    <name type="scientific">Parathielavia appendiculata</name>
    <dbReference type="NCBI Taxonomy" id="2587402"/>
    <lineage>
        <taxon>Eukaryota</taxon>
        <taxon>Fungi</taxon>
        <taxon>Dikarya</taxon>
        <taxon>Ascomycota</taxon>
        <taxon>Pezizomycotina</taxon>
        <taxon>Sordariomycetes</taxon>
        <taxon>Sordariomycetidae</taxon>
        <taxon>Sordariales</taxon>
        <taxon>Chaetomiaceae</taxon>
        <taxon>Parathielavia</taxon>
    </lineage>
</organism>
<evidence type="ECO:0000256" key="3">
    <source>
        <dbReference type="ARBA" id="ARBA00023004"/>
    </source>
</evidence>
<reference evidence="8" key="2">
    <citation type="submission" date="2023-05" db="EMBL/GenBank/DDBJ databases">
        <authorList>
            <consortium name="Lawrence Berkeley National Laboratory"/>
            <person name="Steindorff A."/>
            <person name="Hensen N."/>
            <person name="Bonometti L."/>
            <person name="Westerberg I."/>
            <person name="Brannstrom I.O."/>
            <person name="Guillou S."/>
            <person name="Cros-Aarteil S."/>
            <person name="Calhoun S."/>
            <person name="Haridas S."/>
            <person name="Kuo A."/>
            <person name="Mondo S."/>
            <person name="Pangilinan J."/>
            <person name="Riley R."/>
            <person name="Labutti K."/>
            <person name="Andreopoulos B."/>
            <person name="Lipzen A."/>
            <person name="Chen C."/>
            <person name="Yanf M."/>
            <person name="Daum C."/>
            <person name="Ng V."/>
            <person name="Clum A."/>
            <person name="Ohm R."/>
            <person name="Martin F."/>
            <person name="Silar P."/>
            <person name="Natvig D."/>
            <person name="Lalanne C."/>
            <person name="Gautier V."/>
            <person name="Ament-Velasquez S.L."/>
            <person name="Kruys A."/>
            <person name="Hutchinson M.I."/>
            <person name="Powell A.J."/>
            <person name="Barry K."/>
            <person name="Miller A.N."/>
            <person name="Grigoriev I.V."/>
            <person name="Debuchy R."/>
            <person name="Gladieux P."/>
            <person name="Thoren M.H."/>
            <person name="Johannesson H."/>
        </authorList>
    </citation>
    <scope>NUCLEOTIDE SEQUENCE</scope>
    <source>
        <strain evidence="8">CBS 731.68</strain>
    </source>
</reference>
<keyword evidence="5" id="KW-0676">Redox-active center</keyword>
<dbReference type="AlphaFoldDB" id="A0AAN6U9Q8"/>
<dbReference type="GO" id="GO:0044571">
    <property type="term" value="P:[2Fe-2S] cluster assembly"/>
    <property type="evidence" value="ECO:0007669"/>
    <property type="project" value="UniProtKB-ARBA"/>
</dbReference>
<dbReference type="CDD" id="cd03028">
    <property type="entry name" value="GRX_PICOT_like"/>
    <property type="match status" value="1"/>
</dbReference>
<dbReference type="PROSITE" id="PS51354">
    <property type="entry name" value="GLUTAREDOXIN_2"/>
    <property type="match status" value="1"/>
</dbReference>
<dbReference type="PANTHER" id="PTHR10293:SF16">
    <property type="entry name" value="GLUTAREDOXIN-RELATED PROTEIN 5, MITOCHONDRIAL"/>
    <property type="match status" value="1"/>
</dbReference>
<dbReference type="GO" id="GO:0005759">
    <property type="term" value="C:mitochondrial matrix"/>
    <property type="evidence" value="ECO:0007669"/>
    <property type="project" value="TreeGrafter"/>
</dbReference>
<reference evidence="8" key="1">
    <citation type="journal article" date="2023" name="Mol. Phylogenet. Evol.">
        <title>Genome-scale phylogeny and comparative genomics of the fungal order Sordariales.</title>
        <authorList>
            <person name="Hensen N."/>
            <person name="Bonometti L."/>
            <person name="Westerberg I."/>
            <person name="Brannstrom I.O."/>
            <person name="Guillou S."/>
            <person name="Cros-Aarteil S."/>
            <person name="Calhoun S."/>
            <person name="Haridas S."/>
            <person name="Kuo A."/>
            <person name="Mondo S."/>
            <person name="Pangilinan J."/>
            <person name="Riley R."/>
            <person name="LaButti K."/>
            <person name="Andreopoulos B."/>
            <person name="Lipzen A."/>
            <person name="Chen C."/>
            <person name="Yan M."/>
            <person name="Daum C."/>
            <person name="Ng V."/>
            <person name="Clum A."/>
            <person name="Steindorff A."/>
            <person name="Ohm R.A."/>
            <person name="Martin F."/>
            <person name="Silar P."/>
            <person name="Natvig D.O."/>
            <person name="Lalanne C."/>
            <person name="Gautier V."/>
            <person name="Ament-Velasquez S.L."/>
            <person name="Kruys A."/>
            <person name="Hutchinson M.I."/>
            <person name="Powell A.J."/>
            <person name="Barry K."/>
            <person name="Miller A.N."/>
            <person name="Grigoriev I.V."/>
            <person name="Debuchy R."/>
            <person name="Gladieux P."/>
            <person name="Hiltunen Thoren M."/>
            <person name="Johannesson H."/>
        </authorList>
    </citation>
    <scope>NUCLEOTIDE SEQUENCE</scope>
    <source>
        <strain evidence="8">CBS 731.68</strain>
    </source>
</reference>
<dbReference type="InterPro" id="IPR004480">
    <property type="entry name" value="Monothiol_GRX-rel"/>
</dbReference>
<evidence type="ECO:0000256" key="1">
    <source>
        <dbReference type="ARBA" id="ARBA00022714"/>
    </source>
</evidence>
<dbReference type="NCBIfam" id="TIGR00365">
    <property type="entry name" value="Grx4 family monothiol glutaredoxin"/>
    <property type="match status" value="1"/>
</dbReference>
<dbReference type="InterPro" id="IPR033658">
    <property type="entry name" value="GRX_PICOT-like"/>
</dbReference>
<accession>A0AAN6U9Q8</accession>
<evidence type="ECO:0000256" key="2">
    <source>
        <dbReference type="ARBA" id="ARBA00022723"/>
    </source>
</evidence>
<dbReference type="PANTHER" id="PTHR10293">
    <property type="entry name" value="GLUTAREDOXIN FAMILY MEMBER"/>
    <property type="match status" value="1"/>
</dbReference>
<dbReference type="GeneID" id="87831876"/>
<evidence type="ECO:0000256" key="6">
    <source>
        <dbReference type="ARBA" id="ARBA00067618"/>
    </source>
</evidence>
<evidence type="ECO:0000313" key="9">
    <source>
        <dbReference type="Proteomes" id="UP001302602"/>
    </source>
</evidence>